<proteinExistence type="predicted"/>
<sequence>MASRAFARVLHASWTRASVPVVGAVSFAILGLSQPISLQDRLLSYEERIKLSNTFKPHPKRLTRVHESNEESEKEEVAQEEPAQEEPAQDESSEEAGHLDMEEGVESAFDERTGEINWDCPCLGGMADGPCGEEFKKAFSCFVFSEAEPKGIDCIEHFKHMQDCFRQHPDVYADEIEADEAAAADASSVQDKE</sequence>
<feature type="domain" description="CHCH" evidence="13">
    <location>
        <begin position="131"/>
        <end position="167"/>
    </location>
</feature>
<evidence type="ECO:0000256" key="4">
    <source>
        <dbReference type="ARBA" id="ARBA00022448"/>
    </source>
</evidence>
<dbReference type="GO" id="GO:0045041">
    <property type="term" value="P:protein import into mitochondrial intermembrane space"/>
    <property type="evidence" value="ECO:0007669"/>
    <property type="project" value="InterPro"/>
</dbReference>
<keyword evidence="10" id="KW-0676">Redox-active center</keyword>
<dbReference type="PROSITE" id="PS51808">
    <property type="entry name" value="CHCH"/>
    <property type="match status" value="1"/>
</dbReference>
<dbReference type="EMBL" id="CP033150">
    <property type="protein sequence ID" value="AYO43078.1"/>
    <property type="molecule type" value="Genomic_DNA"/>
</dbReference>
<keyword evidence="15" id="KW-1185">Reference proteome</keyword>
<dbReference type="VEuPathDB" id="FungiDB:DNF11_2128"/>
<protein>
    <recommendedName>
        <fullName evidence="3">Mitochondrial intermembrane space import and assembly protein 40</fullName>
    </recommendedName>
    <alternativeName>
        <fullName evidence="11">Mitochondrial import inner membrane translocase TIM40</fullName>
    </alternativeName>
</protein>
<feature type="compositionally biased region" description="Acidic residues" evidence="12">
    <location>
        <begin position="78"/>
        <end position="94"/>
    </location>
</feature>
<reference evidence="14 15" key="1">
    <citation type="submission" date="2018-10" db="EMBL/GenBank/DDBJ databases">
        <title>Complete genome sequence of Malassezia restricta CBS 7877.</title>
        <authorList>
            <person name="Morand S.C."/>
            <person name="Bertignac M."/>
            <person name="Iltis A."/>
            <person name="Kolder I."/>
            <person name="Pirovano W."/>
            <person name="Jourdain R."/>
            <person name="Clavaud C."/>
        </authorList>
    </citation>
    <scope>NUCLEOTIDE SEQUENCE [LARGE SCALE GENOMIC DNA]</scope>
    <source>
        <strain evidence="14 15">CBS 7877</strain>
    </source>
</reference>
<dbReference type="Gene3D" id="1.10.287.2900">
    <property type="match status" value="1"/>
</dbReference>
<dbReference type="AlphaFoldDB" id="A0A3G2S7D3"/>
<evidence type="ECO:0000256" key="3">
    <source>
        <dbReference type="ARBA" id="ARBA00013714"/>
    </source>
</evidence>
<evidence type="ECO:0000256" key="11">
    <source>
        <dbReference type="ARBA" id="ARBA00033150"/>
    </source>
</evidence>
<evidence type="ECO:0000256" key="9">
    <source>
        <dbReference type="ARBA" id="ARBA00023157"/>
    </source>
</evidence>
<dbReference type="PANTHER" id="PTHR21622">
    <property type="entry name" value="COILED-COIL-HELIX-COILED-COIL-HELIX DOMAIN CONTAINING 4"/>
    <property type="match status" value="1"/>
</dbReference>
<evidence type="ECO:0000256" key="7">
    <source>
        <dbReference type="ARBA" id="ARBA00023010"/>
    </source>
</evidence>
<evidence type="ECO:0000256" key="1">
    <source>
        <dbReference type="ARBA" id="ARBA00001973"/>
    </source>
</evidence>
<keyword evidence="6" id="KW-0560">Oxidoreductase</keyword>
<keyword evidence="9" id="KW-1015">Disulfide bond</keyword>
<dbReference type="OrthoDB" id="7481291at2759"/>
<keyword evidence="4" id="KW-0813">Transport</keyword>
<dbReference type="Pfam" id="PF06747">
    <property type="entry name" value="CHCH"/>
    <property type="match status" value="1"/>
</dbReference>
<keyword evidence="8" id="KW-0496">Mitochondrion</keyword>
<comment type="subcellular location">
    <subcellularLocation>
        <location evidence="2">Mitochondrion inner membrane</location>
        <topology evidence="2">Single-pass type II membrane protein</topology>
        <orientation evidence="2">Intermembrane side</orientation>
    </subcellularLocation>
</comment>
<organism evidence="14 15">
    <name type="scientific">Malassezia restricta (strain ATCC 96810 / NBRC 103918 / CBS 7877)</name>
    <name type="common">Seborrheic dermatitis infection agent</name>
    <dbReference type="NCBI Taxonomy" id="425264"/>
    <lineage>
        <taxon>Eukaryota</taxon>
        <taxon>Fungi</taxon>
        <taxon>Dikarya</taxon>
        <taxon>Basidiomycota</taxon>
        <taxon>Ustilaginomycotina</taxon>
        <taxon>Malasseziomycetes</taxon>
        <taxon>Malasseziales</taxon>
        <taxon>Malasseziaceae</taxon>
        <taxon>Malassezia</taxon>
    </lineage>
</organism>
<name>A0A3G2S7D3_MALR7</name>
<evidence type="ECO:0000256" key="12">
    <source>
        <dbReference type="SAM" id="MobiDB-lite"/>
    </source>
</evidence>
<evidence type="ECO:0000313" key="14">
    <source>
        <dbReference type="EMBL" id="AYO43078.1"/>
    </source>
</evidence>
<evidence type="ECO:0000256" key="5">
    <source>
        <dbReference type="ARBA" id="ARBA00022927"/>
    </source>
</evidence>
<feature type="compositionally biased region" description="Basic and acidic residues" evidence="12">
    <location>
        <begin position="64"/>
        <end position="77"/>
    </location>
</feature>
<dbReference type="Proteomes" id="UP000269793">
    <property type="component" value="Chromosome III"/>
</dbReference>
<dbReference type="PANTHER" id="PTHR21622:SF0">
    <property type="entry name" value="COILED-COIL-HELIX-COILED-COIL-HELIX DOMAIN CONTAINING 4"/>
    <property type="match status" value="1"/>
</dbReference>
<feature type="region of interest" description="Disordered" evidence="12">
    <location>
        <begin position="60"/>
        <end position="100"/>
    </location>
</feature>
<dbReference type="GO" id="GO:0005743">
    <property type="term" value="C:mitochondrial inner membrane"/>
    <property type="evidence" value="ECO:0007669"/>
    <property type="project" value="UniProtKB-SubCell"/>
</dbReference>
<evidence type="ECO:0000256" key="10">
    <source>
        <dbReference type="ARBA" id="ARBA00023284"/>
    </source>
</evidence>
<evidence type="ECO:0000256" key="8">
    <source>
        <dbReference type="ARBA" id="ARBA00023128"/>
    </source>
</evidence>
<evidence type="ECO:0000313" key="15">
    <source>
        <dbReference type="Proteomes" id="UP000269793"/>
    </source>
</evidence>
<keyword evidence="7" id="KW-0811">Translocation</keyword>
<dbReference type="STRING" id="425264.A0A3G2S7D3"/>
<comment type="cofactor">
    <cofactor evidence="1">
        <name>Cu(2+)</name>
        <dbReference type="ChEBI" id="CHEBI:29036"/>
    </cofactor>
</comment>
<dbReference type="InterPro" id="IPR010625">
    <property type="entry name" value="CHCH"/>
</dbReference>
<evidence type="ECO:0000256" key="6">
    <source>
        <dbReference type="ARBA" id="ARBA00023002"/>
    </source>
</evidence>
<dbReference type="GO" id="GO:0015035">
    <property type="term" value="F:protein-disulfide reductase activity"/>
    <property type="evidence" value="ECO:0007669"/>
    <property type="project" value="InterPro"/>
</dbReference>
<accession>A0A3G2S7D3</accession>
<evidence type="ECO:0000256" key="2">
    <source>
        <dbReference type="ARBA" id="ARBA00004164"/>
    </source>
</evidence>
<gene>
    <name evidence="14" type="primary">MIA40</name>
    <name evidence="14" type="ORF">DNF11_2128</name>
</gene>
<dbReference type="GO" id="GO:0005758">
    <property type="term" value="C:mitochondrial intermembrane space"/>
    <property type="evidence" value="ECO:0007669"/>
    <property type="project" value="TreeGrafter"/>
</dbReference>
<evidence type="ECO:0000259" key="13">
    <source>
        <dbReference type="Pfam" id="PF06747"/>
    </source>
</evidence>
<dbReference type="InterPro" id="IPR039289">
    <property type="entry name" value="CHCHD4"/>
</dbReference>
<keyword evidence="5" id="KW-0653">Protein transport</keyword>